<gene>
    <name evidence="6" type="ORF">OP8BY_2181</name>
</gene>
<evidence type="ECO:0000256" key="3">
    <source>
        <dbReference type="SAM" id="MobiDB-lite"/>
    </source>
</evidence>
<dbReference type="Proteomes" id="UP000257323">
    <property type="component" value="Unassembled WGS sequence"/>
</dbReference>
<comment type="caution">
    <text evidence="6">The sequence shown here is derived from an EMBL/GenBank/DDBJ whole genome shotgun (WGS) entry which is preliminary data.</text>
</comment>
<evidence type="ECO:0000256" key="1">
    <source>
        <dbReference type="ARBA" id="ARBA00004370"/>
    </source>
</evidence>
<evidence type="ECO:0000259" key="5">
    <source>
        <dbReference type="Pfam" id="PF00144"/>
    </source>
</evidence>
<feature type="transmembrane region" description="Helical" evidence="4">
    <location>
        <begin position="21"/>
        <end position="47"/>
    </location>
</feature>
<dbReference type="SUPFAM" id="SSF56601">
    <property type="entry name" value="beta-lactamase/transpeptidase-like"/>
    <property type="match status" value="1"/>
</dbReference>
<dbReference type="InterPro" id="IPR050491">
    <property type="entry name" value="AmpC-like"/>
</dbReference>
<comment type="subcellular location">
    <subcellularLocation>
        <location evidence="1">Membrane</location>
    </subcellularLocation>
</comment>
<dbReference type="PANTHER" id="PTHR46825">
    <property type="entry name" value="D-ALANYL-D-ALANINE-CARBOXYPEPTIDASE/ENDOPEPTIDASE AMPH"/>
    <property type="match status" value="1"/>
</dbReference>
<dbReference type="InterPro" id="IPR001466">
    <property type="entry name" value="Beta-lactam-related"/>
</dbReference>
<accession>A0A3E2BM11</accession>
<keyword evidence="2 4" id="KW-0472">Membrane</keyword>
<dbReference type="Pfam" id="PF00144">
    <property type="entry name" value="Beta-lactamase"/>
    <property type="match status" value="1"/>
</dbReference>
<feature type="domain" description="Beta-lactamase-related" evidence="5">
    <location>
        <begin position="195"/>
        <end position="523"/>
    </location>
</feature>
<evidence type="ECO:0000256" key="4">
    <source>
        <dbReference type="SAM" id="Phobius"/>
    </source>
</evidence>
<evidence type="ECO:0000313" key="6">
    <source>
        <dbReference type="EMBL" id="RFT15783.1"/>
    </source>
</evidence>
<keyword evidence="4" id="KW-0812">Transmembrane</keyword>
<name>A0A3E2BM11_9BACT</name>
<feature type="compositionally biased region" description="Low complexity" evidence="3">
    <location>
        <begin position="402"/>
        <end position="416"/>
    </location>
</feature>
<sequence length="542" mass="60747">MVQVKTRKYNFGFLKIKNVTFIGISGWIPHLLVLLLVMMTMIAISLATDLRVEICQDINKNDILFPQTEVAKKAEEFWRVFEKADITGLEAFFRENVPADKLRQVPARDRAQRLAGLRQQLGKELRLLKIISPSPEETSLIIANLSNEMFRLSLVFEKQANMLWLKGLTVDEAGPEDLASPLPTMNLQQALQGLEQEIEKAVKEDRFSGVVLVAKDFNPVFFKSYGLASKEFSVPNRPNTRFNLGSINKIFTKIAIAQLAQRGRLSLNDKLGKFLPDYPNAEAREKVTVRNLVNMTSGIGDFFGPEFEKTPKDLIRHNHDYLKLFAAKPLAFEPGTKQMYSNGGYVVLGEIISVAAGMDYYNYVRKNIFDAAGMKESDWFEADAIVPNLADGYTRQVEGPEDSTTQQKDKSSSQQQPEKQSARQDWRKNIYTRPARGSAAGGGYATAEDLLRFVRALYEGRLLNEAWTNWVFTGQELGQSNQARVDRGRWSLGIAGGAPGINAALECEAQTGFTIIVLGNYDPPAATQVARMIRRYLGAVKK</sequence>
<dbReference type="InterPro" id="IPR012338">
    <property type="entry name" value="Beta-lactam/transpept-like"/>
</dbReference>
<dbReference type="AlphaFoldDB" id="A0A3E2BM11"/>
<protein>
    <submittedName>
        <fullName evidence="6">Beta-lactamase</fullName>
    </submittedName>
</protein>
<dbReference type="Gene3D" id="3.40.710.10">
    <property type="entry name" value="DD-peptidase/beta-lactamase superfamily"/>
    <property type="match status" value="1"/>
</dbReference>
<feature type="region of interest" description="Disordered" evidence="3">
    <location>
        <begin position="394"/>
        <end position="427"/>
    </location>
</feature>
<evidence type="ECO:0000256" key="2">
    <source>
        <dbReference type="ARBA" id="ARBA00023136"/>
    </source>
</evidence>
<reference evidence="6 7" key="1">
    <citation type="submission" date="2018-08" db="EMBL/GenBank/DDBJ databases">
        <title>Genome analysis of the thermophilic bacterium of the candidate phylum Aminicenantes from deep subsurface aquifer revealed its physiology and ecological role.</title>
        <authorList>
            <person name="Kadnikov V.V."/>
            <person name="Mardanov A.V."/>
            <person name="Beletsky A.V."/>
            <person name="Karnachuk O.V."/>
            <person name="Ravin N.V."/>
        </authorList>
    </citation>
    <scope>NUCLEOTIDE SEQUENCE [LARGE SCALE GENOMIC DNA]</scope>
    <source>
        <strain evidence="6">BY38</strain>
    </source>
</reference>
<dbReference type="GO" id="GO:0016020">
    <property type="term" value="C:membrane"/>
    <property type="evidence" value="ECO:0007669"/>
    <property type="project" value="UniProtKB-SubCell"/>
</dbReference>
<dbReference type="EMBL" id="QUAH01000006">
    <property type="protein sequence ID" value="RFT15783.1"/>
    <property type="molecule type" value="Genomic_DNA"/>
</dbReference>
<evidence type="ECO:0000313" key="7">
    <source>
        <dbReference type="Proteomes" id="UP000257323"/>
    </source>
</evidence>
<dbReference type="PANTHER" id="PTHR46825:SF11">
    <property type="entry name" value="PENICILLIN-BINDING PROTEIN 4"/>
    <property type="match status" value="1"/>
</dbReference>
<organism evidence="6 7">
    <name type="scientific">Candidatus Saccharicenans subterraneus</name>
    <dbReference type="NCBI Taxonomy" id="2508984"/>
    <lineage>
        <taxon>Bacteria</taxon>
        <taxon>Candidatus Aminicenantota</taxon>
        <taxon>Candidatus Aminicenantia</taxon>
        <taxon>Candidatus Aminicenantales</taxon>
        <taxon>Candidatus Saccharicenantaceae</taxon>
        <taxon>Candidatus Saccharicenans</taxon>
    </lineage>
</organism>
<proteinExistence type="predicted"/>
<keyword evidence="4" id="KW-1133">Transmembrane helix</keyword>